<keyword evidence="1" id="KW-0963">Cytoplasm</keyword>
<keyword evidence="3" id="KW-1185">Reference proteome</keyword>
<keyword evidence="1" id="KW-0690">Ribosome biogenesis</keyword>
<comment type="function">
    <text evidence="1">One of several proteins that assist in the late maturation steps of the functional core of the 30S ribosomal subunit. Associates with free 30S ribosomal subunits (but not with 30S subunits that are part of 70S ribosomes or polysomes). Required for efficient processing of 16S rRNA. May interact with the 5'-terminal helix region of 16S rRNA.</text>
</comment>
<dbReference type="RefSeq" id="WP_216562549.1">
    <property type="nucleotide sequence ID" value="NZ_JAHLOH010000053.1"/>
</dbReference>
<accession>A0ABT1S5Y7</accession>
<dbReference type="HAMAP" id="MF_00003">
    <property type="entry name" value="RbfA"/>
    <property type="match status" value="1"/>
</dbReference>
<evidence type="ECO:0000313" key="3">
    <source>
        <dbReference type="Proteomes" id="UP001524478"/>
    </source>
</evidence>
<dbReference type="Pfam" id="PF02033">
    <property type="entry name" value="RBFA"/>
    <property type="match status" value="1"/>
</dbReference>
<name>A0ABT1S5Y7_9FIRM</name>
<sequence>MNNKRLNRISEEVKRVVSELIYNGLKDPRVNSMTTITKVEVTRDLRYAKIYVSVFGNKEEKENTLLGLESAKGFIRKEISSRIDLRYAPEPIFVLDESIEQGIYMSKLIEEVNKNSNVYEEEKYDE</sequence>
<dbReference type="InterPro" id="IPR000238">
    <property type="entry name" value="RbfA"/>
</dbReference>
<organism evidence="2 3">
    <name type="scientific">Tissierella carlieri</name>
    <dbReference type="NCBI Taxonomy" id="689904"/>
    <lineage>
        <taxon>Bacteria</taxon>
        <taxon>Bacillati</taxon>
        <taxon>Bacillota</taxon>
        <taxon>Tissierellia</taxon>
        <taxon>Tissierellales</taxon>
        <taxon>Tissierellaceae</taxon>
        <taxon>Tissierella</taxon>
    </lineage>
</organism>
<dbReference type="Proteomes" id="UP001524478">
    <property type="component" value="Unassembled WGS sequence"/>
</dbReference>
<comment type="subcellular location">
    <subcellularLocation>
        <location evidence="1">Cytoplasm</location>
    </subcellularLocation>
</comment>
<comment type="subunit">
    <text evidence="1">Monomer. Binds 30S ribosomal subunits, but not 50S ribosomal subunits or 70S ribosomes.</text>
</comment>
<dbReference type="PANTHER" id="PTHR33515:SF1">
    <property type="entry name" value="RIBOSOME-BINDING FACTOR A, CHLOROPLASTIC-RELATED"/>
    <property type="match status" value="1"/>
</dbReference>
<gene>
    <name evidence="1 2" type="primary">rbfA</name>
    <name evidence="2" type="ORF">NE686_01515</name>
</gene>
<dbReference type="NCBIfam" id="TIGR00082">
    <property type="entry name" value="rbfA"/>
    <property type="match status" value="1"/>
</dbReference>
<protein>
    <recommendedName>
        <fullName evidence="1">Ribosome-binding factor A</fullName>
    </recommendedName>
</protein>
<reference evidence="2 3" key="1">
    <citation type="submission" date="2022-06" db="EMBL/GenBank/DDBJ databases">
        <title>Isolation of gut microbiota from human fecal samples.</title>
        <authorList>
            <person name="Pamer E.G."/>
            <person name="Barat B."/>
            <person name="Waligurski E."/>
            <person name="Medina S."/>
            <person name="Paddock L."/>
            <person name="Mostad J."/>
        </authorList>
    </citation>
    <scope>NUCLEOTIDE SEQUENCE [LARGE SCALE GENOMIC DNA]</scope>
    <source>
        <strain evidence="2 3">DFI.7.95</strain>
    </source>
</reference>
<dbReference type="PANTHER" id="PTHR33515">
    <property type="entry name" value="RIBOSOME-BINDING FACTOR A, CHLOROPLASTIC-RELATED"/>
    <property type="match status" value="1"/>
</dbReference>
<dbReference type="EMBL" id="JANGAC010000001">
    <property type="protein sequence ID" value="MCQ4921750.1"/>
    <property type="molecule type" value="Genomic_DNA"/>
</dbReference>
<comment type="similarity">
    <text evidence="1">Belongs to the RbfA family.</text>
</comment>
<evidence type="ECO:0000313" key="2">
    <source>
        <dbReference type="EMBL" id="MCQ4921750.1"/>
    </source>
</evidence>
<comment type="caution">
    <text evidence="2">The sequence shown here is derived from an EMBL/GenBank/DDBJ whole genome shotgun (WGS) entry which is preliminary data.</text>
</comment>
<evidence type="ECO:0000256" key="1">
    <source>
        <dbReference type="HAMAP-Rule" id="MF_00003"/>
    </source>
</evidence>
<proteinExistence type="inferred from homology"/>